<feature type="transmembrane region" description="Helical" evidence="1">
    <location>
        <begin position="121"/>
        <end position="144"/>
    </location>
</feature>
<feature type="domain" description="VTT" evidence="2">
    <location>
        <begin position="27"/>
        <end position="139"/>
    </location>
</feature>
<gene>
    <name evidence="3" type="ORF">FOB26_00090</name>
</gene>
<keyword evidence="1" id="KW-0812">Transmembrane</keyword>
<dbReference type="PANTHER" id="PTHR42709">
    <property type="entry name" value="ALKALINE PHOSPHATASE LIKE PROTEIN"/>
    <property type="match status" value="1"/>
</dbReference>
<proteinExistence type="predicted"/>
<keyword evidence="3" id="KW-0614">Plasmid</keyword>
<dbReference type="Pfam" id="PF09335">
    <property type="entry name" value="VTT_dom"/>
    <property type="match status" value="1"/>
</dbReference>
<dbReference type="AlphaFoldDB" id="A0AA44EGD9"/>
<dbReference type="Proteomes" id="UP001155820">
    <property type="component" value="Unassembled WGS sequence"/>
</dbReference>
<evidence type="ECO:0000313" key="3">
    <source>
        <dbReference type="EMBL" id="NRF17562.1"/>
    </source>
</evidence>
<feature type="transmembrane region" description="Helical" evidence="1">
    <location>
        <begin position="96"/>
        <end position="115"/>
    </location>
</feature>
<evidence type="ECO:0000313" key="4">
    <source>
        <dbReference type="Proteomes" id="UP001155820"/>
    </source>
</evidence>
<feature type="transmembrane region" description="Helical" evidence="1">
    <location>
        <begin position="40"/>
        <end position="61"/>
    </location>
</feature>
<dbReference type="InterPro" id="IPR051311">
    <property type="entry name" value="DedA_domain"/>
</dbReference>
<keyword evidence="1" id="KW-1133">Transmembrane helix</keyword>
<geneLocation type="plasmid" evidence="3">
    <name>unnamed1</name>
</geneLocation>
<keyword evidence="4" id="KW-1185">Reference proteome</keyword>
<dbReference type="PANTHER" id="PTHR42709:SF4">
    <property type="entry name" value="INNER MEMBRANE PROTEIN YQAA"/>
    <property type="match status" value="1"/>
</dbReference>
<comment type="caution">
    <text evidence="3">The sequence shown here is derived from an EMBL/GenBank/DDBJ whole genome shotgun (WGS) entry which is preliminary data.</text>
</comment>
<evidence type="ECO:0000256" key="1">
    <source>
        <dbReference type="SAM" id="Phobius"/>
    </source>
</evidence>
<dbReference type="RefSeq" id="WP_172890965.1">
    <property type="nucleotide sequence ID" value="NZ_JABRWM010000001.1"/>
</dbReference>
<evidence type="ECO:0000259" key="2">
    <source>
        <dbReference type="Pfam" id="PF09335"/>
    </source>
</evidence>
<organism evidence="3 4">
    <name type="scientific">Agrobacterium pusense</name>
    <dbReference type="NCBI Taxonomy" id="648995"/>
    <lineage>
        <taxon>Bacteria</taxon>
        <taxon>Pseudomonadati</taxon>
        <taxon>Pseudomonadota</taxon>
        <taxon>Alphaproteobacteria</taxon>
        <taxon>Hyphomicrobiales</taxon>
        <taxon>Rhizobiaceae</taxon>
        <taxon>Rhizobium/Agrobacterium group</taxon>
        <taxon>Agrobacterium</taxon>
    </lineage>
</organism>
<accession>A0AA44EGD9</accession>
<sequence length="145" mass="16100">MTDCTVYAGLFFAALAAATILPMQSEAVLAGLLVLDSHPVWFLVTVASTGNVPGSVINWGLGRGIERFRDRKWFPANARTLERATLWYRRYGKWSLLLSWLPIVGDPLTVVAGVLKEPFGMFLLLVTIAKVTRYLVLTAITLSWM</sequence>
<dbReference type="EMBL" id="JABRWM010000001">
    <property type="protein sequence ID" value="NRF17562.1"/>
    <property type="molecule type" value="Genomic_DNA"/>
</dbReference>
<keyword evidence="1" id="KW-0472">Membrane</keyword>
<reference evidence="3" key="1">
    <citation type="submission" date="2019-07" db="EMBL/GenBank/DDBJ databases">
        <title>FDA dAtabase for Regulatory Grade micrObial Sequences (FDA-ARGOS): Supporting development and validation of Infectious Disease Dx tests.</title>
        <authorList>
            <person name="Bachman M."/>
            <person name="Young C."/>
            <person name="Tallon L."/>
            <person name="Sadzewicz L."/>
            <person name="Vavikolanu K."/>
            <person name="Mehta A."/>
            <person name="Aluvathingal J."/>
            <person name="Nadendla S."/>
            <person name="Nandy P."/>
            <person name="Geyer C."/>
            <person name="Yan Y."/>
            <person name="Sichtig H."/>
        </authorList>
    </citation>
    <scope>NUCLEOTIDE SEQUENCE</scope>
    <source>
        <strain evidence="3">FDAARGOS_618</strain>
        <plasmid evidence="3">unnamed1</plasmid>
    </source>
</reference>
<dbReference type="InterPro" id="IPR032816">
    <property type="entry name" value="VTT_dom"/>
</dbReference>
<protein>
    <submittedName>
        <fullName evidence="3">DedA family protein</fullName>
    </submittedName>
</protein>
<name>A0AA44EGD9_9HYPH</name>